<dbReference type="InterPro" id="IPR036259">
    <property type="entry name" value="MFS_trans_sf"/>
</dbReference>
<dbReference type="InterPro" id="IPR044770">
    <property type="entry name" value="MFS_spinster-like"/>
</dbReference>
<evidence type="ECO:0000256" key="3">
    <source>
        <dbReference type="ARBA" id="ARBA00022692"/>
    </source>
</evidence>
<dbReference type="SUPFAM" id="SSF103473">
    <property type="entry name" value="MFS general substrate transporter"/>
    <property type="match status" value="1"/>
</dbReference>
<dbReference type="InterPro" id="IPR001958">
    <property type="entry name" value="Tet-R_TetA/multi-R_MdtG-like"/>
</dbReference>
<dbReference type="Pfam" id="PF07690">
    <property type="entry name" value="MFS_1"/>
    <property type="match status" value="1"/>
</dbReference>
<feature type="transmembrane region" description="Helical" evidence="6">
    <location>
        <begin position="262"/>
        <end position="281"/>
    </location>
</feature>
<feature type="transmembrane region" description="Helical" evidence="6">
    <location>
        <begin position="171"/>
        <end position="190"/>
    </location>
</feature>
<comment type="subcellular location">
    <subcellularLocation>
        <location evidence="1">Membrane</location>
        <topology evidence="1">Multi-pass membrane protein</topology>
    </subcellularLocation>
</comment>
<dbReference type="GO" id="GO:0016020">
    <property type="term" value="C:membrane"/>
    <property type="evidence" value="ECO:0007669"/>
    <property type="project" value="UniProtKB-SubCell"/>
</dbReference>
<feature type="transmembrane region" description="Helical" evidence="6">
    <location>
        <begin position="83"/>
        <end position="101"/>
    </location>
</feature>
<dbReference type="RefSeq" id="WP_013705282.1">
    <property type="nucleotide sequence ID" value="NC_015388.1"/>
</dbReference>
<dbReference type="PANTHER" id="PTHR23505:SF79">
    <property type="entry name" value="PROTEIN SPINSTER"/>
    <property type="match status" value="1"/>
</dbReference>
<dbReference type="AlphaFoldDB" id="F2NEH9"/>
<feature type="transmembrane region" description="Helical" evidence="6">
    <location>
        <begin position="55"/>
        <end position="74"/>
    </location>
</feature>
<feature type="transmembrane region" description="Helical" evidence="6">
    <location>
        <begin position="221"/>
        <end position="242"/>
    </location>
</feature>
<reference evidence="9" key="2">
    <citation type="submission" date="2011-03" db="EMBL/GenBank/DDBJ databases">
        <title>The complete genome of Desulfobacca acetoxidans DSM 11109.</title>
        <authorList>
            <consortium name="US DOE Joint Genome Institute (JGI-PGF)"/>
            <person name="Lucas S."/>
            <person name="Copeland A."/>
            <person name="Lapidus A."/>
            <person name="Bruce D."/>
            <person name="Goodwin L."/>
            <person name="Pitluck S."/>
            <person name="Peters L."/>
            <person name="Kyrpides N."/>
            <person name="Mavromatis K."/>
            <person name="Ivanova N."/>
            <person name="Ovchinnikova G."/>
            <person name="Teshima H."/>
            <person name="Detter J.C."/>
            <person name="Han C."/>
            <person name="Land M."/>
            <person name="Hauser L."/>
            <person name="Markowitz V."/>
            <person name="Cheng J.-F."/>
            <person name="Hugenholtz P."/>
            <person name="Woyke T."/>
            <person name="Wu D."/>
            <person name="Spring S."/>
            <person name="Schueler E."/>
            <person name="Brambilla E."/>
            <person name="Klenk H.-P."/>
            <person name="Eisen J.A."/>
        </authorList>
    </citation>
    <scope>NUCLEOTIDE SEQUENCE [LARGE SCALE GENOMIC DNA]</scope>
    <source>
        <strain evidence="9">ATCC 700848 / DSM 11109 / ASRB2</strain>
    </source>
</reference>
<protein>
    <submittedName>
        <fullName evidence="8">Major facilitator superfamily MFS_1</fullName>
    </submittedName>
</protein>
<evidence type="ECO:0000259" key="7">
    <source>
        <dbReference type="PROSITE" id="PS50850"/>
    </source>
</evidence>
<dbReference type="EMBL" id="CP002629">
    <property type="protein sequence ID" value="AEB08169.1"/>
    <property type="molecule type" value="Genomic_DNA"/>
</dbReference>
<dbReference type="PRINTS" id="PR01035">
    <property type="entry name" value="TCRTETA"/>
</dbReference>
<keyword evidence="4 6" id="KW-1133">Transmembrane helix</keyword>
<keyword evidence="9" id="KW-1185">Reference proteome</keyword>
<feature type="transmembrane region" description="Helical" evidence="6">
    <location>
        <begin position="141"/>
        <end position="159"/>
    </location>
</feature>
<sequence>MEISCQPSRSRKPIFWVVFVLTTLNLLDYFDRYIVAAVNTLLKHDFGLSDKAYGFLGSAFFLVYLISAPVFGYLGDRWGRRKFMALGAAVWSLATSLPFWITTYPGLIAARGLVGLGEASFGTLAPAYLADILPLAKRGRVLGIFYATIPVGAALAYFFGGLVGSAWGWRWSFLLAGLPGLLMASLVYTLPRHQLPAAAAAQHEKQILNWRAVVGLWRIPTFVRVTTGYGFLTFALGGLAFWMPRFLEVTKGLTLKEANLLMALATTVAGGLGTLAGGWGGDWLFRYSRRAHLWVSGLGVALALPFGVLAIFATNSTAYQIGLFAAIFLLFLNPALLTTLIVSVAGPTRRAIAVACNIIVIHLIGDVPSPFLIGWLADLAGLQWGVALALVALSLSAVFLLSGLPQVEKDLSAEVT</sequence>
<dbReference type="HOGENOM" id="CLU_001265_5_12_7"/>
<feature type="transmembrane region" description="Helical" evidence="6">
    <location>
        <begin position="354"/>
        <end position="376"/>
    </location>
</feature>
<evidence type="ECO:0000256" key="5">
    <source>
        <dbReference type="ARBA" id="ARBA00023136"/>
    </source>
</evidence>
<dbReference type="Proteomes" id="UP000000483">
    <property type="component" value="Chromosome"/>
</dbReference>
<name>F2NEH9_DESAR</name>
<keyword evidence="2" id="KW-0813">Transport</keyword>
<dbReference type="CDD" id="cd17328">
    <property type="entry name" value="MFS_spinster_like"/>
    <property type="match status" value="1"/>
</dbReference>
<accession>F2NEH9</accession>
<evidence type="ECO:0000256" key="6">
    <source>
        <dbReference type="SAM" id="Phobius"/>
    </source>
</evidence>
<organism evidence="8 9">
    <name type="scientific">Desulfobacca acetoxidans (strain ATCC 700848 / DSM 11109 / ASRB2)</name>
    <dbReference type="NCBI Taxonomy" id="880072"/>
    <lineage>
        <taxon>Bacteria</taxon>
        <taxon>Pseudomonadati</taxon>
        <taxon>Thermodesulfobacteriota</taxon>
        <taxon>Desulfobaccia</taxon>
        <taxon>Desulfobaccales</taxon>
        <taxon>Desulfobaccaceae</taxon>
        <taxon>Desulfobacca</taxon>
    </lineage>
</organism>
<evidence type="ECO:0000313" key="8">
    <source>
        <dbReference type="EMBL" id="AEB08169.1"/>
    </source>
</evidence>
<keyword evidence="5 6" id="KW-0472">Membrane</keyword>
<dbReference type="KEGG" id="dao:Desac_0278"/>
<feature type="transmembrane region" description="Helical" evidence="6">
    <location>
        <begin position="107"/>
        <end position="129"/>
    </location>
</feature>
<dbReference type="eggNOG" id="COG2814">
    <property type="taxonomic scope" value="Bacteria"/>
</dbReference>
<dbReference type="Gene3D" id="1.20.1250.20">
    <property type="entry name" value="MFS general substrate transporter like domains"/>
    <property type="match status" value="1"/>
</dbReference>
<dbReference type="PROSITE" id="PS50850">
    <property type="entry name" value="MFS"/>
    <property type="match status" value="1"/>
</dbReference>
<dbReference type="OrthoDB" id="9812221at2"/>
<dbReference type="PANTHER" id="PTHR23505">
    <property type="entry name" value="SPINSTER"/>
    <property type="match status" value="1"/>
</dbReference>
<evidence type="ECO:0000256" key="4">
    <source>
        <dbReference type="ARBA" id="ARBA00022989"/>
    </source>
</evidence>
<feature type="transmembrane region" description="Helical" evidence="6">
    <location>
        <begin position="14"/>
        <end position="35"/>
    </location>
</feature>
<evidence type="ECO:0000313" key="9">
    <source>
        <dbReference type="Proteomes" id="UP000000483"/>
    </source>
</evidence>
<feature type="transmembrane region" description="Helical" evidence="6">
    <location>
        <begin position="382"/>
        <end position="401"/>
    </location>
</feature>
<feature type="domain" description="Major facilitator superfamily (MFS) profile" evidence="7">
    <location>
        <begin position="17"/>
        <end position="409"/>
    </location>
</feature>
<dbReference type="STRING" id="880072.Desac_0278"/>
<dbReference type="InterPro" id="IPR020846">
    <property type="entry name" value="MFS_dom"/>
</dbReference>
<dbReference type="GO" id="GO:0022857">
    <property type="term" value="F:transmembrane transporter activity"/>
    <property type="evidence" value="ECO:0007669"/>
    <property type="project" value="InterPro"/>
</dbReference>
<feature type="transmembrane region" description="Helical" evidence="6">
    <location>
        <begin position="319"/>
        <end position="342"/>
    </location>
</feature>
<feature type="transmembrane region" description="Helical" evidence="6">
    <location>
        <begin position="293"/>
        <end position="313"/>
    </location>
</feature>
<proteinExistence type="predicted"/>
<evidence type="ECO:0000256" key="1">
    <source>
        <dbReference type="ARBA" id="ARBA00004141"/>
    </source>
</evidence>
<keyword evidence="3 6" id="KW-0812">Transmembrane</keyword>
<dbReference type="InterPro" id="IPR011701">
    <property type="entry name" value="MFS"/>
</dbReference>
<reference evidence="8 9" key="1">
    <citation type="journal article" date="2011" name="Stand. Genomic Sci.">
        <title>Complete genome sequence of the acetate-degrading sulfate reducer Desulfobacca acetoxidans type strain (ASRB2).</title>
        <authorList>
            <person name="Goker M."/>
            <person name="Teshima H."/>
            <person name="Lapidus A."/>
            <person name="Nolan M."/>
            <person name="Lucas S."/>
            <person name="Hammon N."/>
            <person name="Deshpande S."/>
            <person name="Cheng J.F."/>
            <person name="Tapia R."/>
            <person name="Han C."/>
            <person name="Goodwin L."/>
            <person name="Pitluck S."/>
            <person name="Huntemann M."/>
            <person name="Liolios K."/>
            <person name="Ivanova N."/>
            <person name="Pagani I."/>
            <person name="Mavromatis K."/>
            <person name="Ovchinikova G."/>
            <person name="Pati A."/>
            <person name="Chen A."/>
            <person name="Palaniappan K."/>
            <person name="Land M."/>
            <person name="Hauser L."/>
            <person name="Brambilla E.M."/>
            <person name="Rohde M."/>
            <person name="Spring S."/>
            <person name="Detter J.C."/>
            <person name="Woyke T."/>
            <person name="Bristow J."/>
            <person name="Eisen J.A."/>
            <person name="Markowitz V."/>
            <person name="Hugenholtz P."/>
            <person name="Kyrpides N.C."/>
            <person name="Klenk H.P."/>
        </authorList>
    </citation>
    <scope>NUCLEOTIDE SEQUENCE [LARGE SCALE GENOMIC DNA]</scope>
    <source>
        <strain evidence="9">ATCC 700848 / DSM 11109 / ASRB2</strain>
    </source>
</reference>
<evidence type="ECO:0000256" key="2">
    <source>
        <dbReference type="ARBA" id="ARBA00022448"/>
    </source>
</evidence>
<gene>
    <name evidence="8" type="ordered locus">Desac_0278</name>
</gene>